<evidence type="ECO:0000256" key="1">
    <source>
        <dbReference type="ARBA" id="ARBA00004236"/>
    </source>
</evidence>
<evidence type="ECO:0000256" key="4">
    <source>
        <dbReference type="ARBA" id="ARBA00023136"/>
    </source>
</evidence>
<protein>
    <recommendedName>
        <fullName evidence="7">ABC transporter substrate-binding protein PnrA-like domain-containing protein</fullName>
    </recommendedName>
</protein>
<reference evidence="8 9" key="1">
    <citation type="submission" date="2015-07" db="EMBL/GenBank/DDBJ databases">
        <title>Genome sequencing of Kibdelosporangium phytohabitans.</title>
        <authorList>
            <person name="Qin S."/>
            <person name="Xing K."/>
        </authorList>
    </citation>
    <scope>NUCLEOTIDE SEQUENCE [LARGE SCALE GENOMIC DNA]</scope>
    <source>
        <strain evidence="8 9">KLBMP1111</strain>
    </source>
</reference>
<dbReference type="InterPro" id="IPR050957">
    <property type="entry name" value="BMP_lipoprotein"/>
</dbReference>
<sequence length="338" mass="35694">MKTRIAAAYVCLVLVLASCSATPDSRPDRPGALRVAIVLAGLANDSGFHQIGADGVRKFQQDGEIELQIRESVINPVDAEPVFRQYAAEGYDLVIGWGFSYADAIFRTAKEFPDAHFLTTGGADVAQKATANVATWTYAAEEMGFLLGYIAGQSKLSPVAVVEGEKQPFVQAQWFGFSQGLRLANPAAAEMPPIYTGSFEDAEKANQATATRIREGARLIAANAEGYAPGVASAAKTAGVATVGLASTTSEAAREVNIGRVRVDLVPLMRGVLDRLKSKSFAGQALKSTLANRSLVPSDINKVATAPDVPGDLDSRVDDLVSRLAAGKLAVEPWTPGR</sequence>
<proteinExistence type="predicted"/>
<evidence type="ECO:0000256" key="6">
    <source>
        <dbReference type="SAM" id="SignalP"/>
    </source>
</evidence>
<evidence type="ECO:0000259" key="7">
    <source>
        <dbReference type="Pfam" id="PF02608"/>
    </source>
</evidence>
<evidence type="ECO:0000256" key="5">
    <source>
        <dbReference type="ARBA" id="ARBA00023288"/>
    </source>
</evidence>
<dbReference type="PANTHER" id="PTHR34296">
    <property type="entry name" value="TRANSCRIPTIONAL ACTIVATOR PROTEIN MED"/>
    <property type="match status" value="1"/>
</dbReference>
<dbReference type="GO" id="GO:0005886">
    <property type="term" value="C:plasma membrane"/>
    <property type="evidence" value="ECO:0007669"/>
    <property type="project" value="UniProtKB-SubCell"/>
</dbReference>
<comment type="subcellular location">
    <subcellularLocation>
        <location evidence="1">Cell membrane</location>
    </subcellularLocation>
</comment>
<evidence type="ECO:0000256" key="2">
    <source>
        <dbReference type="ARBA" id="ARBA00022475"/>
    </source>
</evidence>
<dbReference type="Gene3D" id="3.40.50.2300">
    <property type="match status" value="2"/>
</dbReference>
<feature type="signal peptide" evidence="6">
    <location>
        <begin position="1"/>
        <end position="21"/>
    </location>
</feature>
<dbReference type="PROSITE" id="PS51257">
    <property type="entry name" value="PROKAR_LIPOPROTEIN"/>
    <property type="match status" value="1"/>
</dbReference>
<accession>A0A0N7F559</accession>
<keyword evidence="9" id="KW-1185">Reference proteome</keyword>
<keyword evidence="4" id="KW-0472">Membrane</keyword>
<dbReference type="RefSeq" id="WP_054295208.1">
    <property type="nucleotide sequence ID" value="NZ_CP012752.1"/>
</dbReference>
<dbReference type="AlphaFoldDB" id="A0A0N7F559"/>
<evidence type="ECO:0000313" key="8">
    <source>
        <dbReference type="EMBL" id="ALG13319.1"/>
    </source>
</evidence>
<feature type="chain" id="PRO_5006011763" description="ABC transporter substrate-binding protein PnrA-like domain-containing protein" evidence="6">
    <location>
        <begin position="22"/>
        <end position="338"/>
    </location>
</feature>
<evidence type="ECO:0000256" key="3">
    <source>
        <dbReference type="ARBA" id="ARBA00022729"/>
    </source>
</evidence>
<dbReference type="Proteomes" id="UP000063699">
    <property type="component" value="Chromosome"/>
</dbReference>
<evidence type="ECO:0000313" key="9">
    <source>
        <dbReference type="Proteomes" id="UP000063699"/>
    </source>
</evidence>
<dbReference type="EMBL" id="CP012752">
    <property type="protein sequence ID" value="ALG13319.1"/>
    <property type="molecule type" value="Genomic_DNA"/>
</dbReference>
<dbReference type="Pfam" id="PF02608">
    <property type="entry name" value="Bmp"/>
    <property type="match status" value="1"/>
</dbReference>
<feature type="domain" description="ABC transporter substrate-binding protein PnrA-like" evidence="7">
    <location>
        <begin position="34"/>
        <end position="259"/>
    </location>
</feature>
<dbReference type="KEGG" id="kphy:AOZ06_46445"/>
<keyword evidence="5" id="KW-0449">Lipoprotein</keyword>
<name>A0A0N7F559_9PSEU</name>
<dbReference type="PANTHER" id="PTHR34296:SF2">
    <property type="entry name" value="ABC TRANSPORTER GUANOSINE-BINDING PROTEIN NUPN"/>
    <property type="match status" value="1"/>
</dbReference>
<organism evidence="8 9">
    <name type="scientific">Kibdelosporangium phytohabitans</name>
    <dbReference type="NCBI Taxonomy" id="860235"/>
    <lineage>
        <taxon>Bacteria</taxon>
        <taxon>Bacillati</taxon>
        <taxon>Actinomycetota</taxon>
        <taxon>Actinomycetes</taxon>
        <taxon>Pseudonocardiales</taxon>
        <taxon>Pseudonocardiaceae</taxon>
        <taxon>Kibdelosporangium</taxon>
    </lineage>
</organism>
<keyword evidence="3 6" id="KW-0732">Signal</keyword>
<dbReference type="InterPro" id="IPR003760">
    <property type="entry name" value="PnrA-like"/>
</dbReference>
<gene>
    <name evidence="8" type="ORF">AOZ06_46445</name>
</gene>
<keyword evidence="2" id="KW-1003">Cell membrane</keyword>
<dbReference type="STRING" id="860235.AOZ06_46445"/>